<keyword evidence="1" id="KW-0472">Membrane</keyword>
<sequence>MPLVLSFICNAVLYAAIAYEYVKTCKKGKNTYYNIVLGVLVILLMAFYVYSIHVRRMIYTWDFANYYRIQLRYRDYFDGTVISGIKATAASLLLDDYNCFISIFCEMYCRLFNIKSVNGYIMSYFVACIIPVIAAFSIMIRSFMNRFCNKTEVRKRAFYVIIMAAFVSMPLVNYSALLGQPDIFGLVFIMLLTNEALSYDFTSLDIMRCIVIFGFTIALILTRRWYMYWVVSFFVIWFVTLAFVSDDRKKALKNMAAFAAISLVAGGAALFVMFRRILTYNYGDRYSFYNIGGIRYEISNQISYLGIALTFLLGAAVITGLAVRRLRAVTAGAVLSVAMCMLMITRVQNSAEHQSLIYVMSYMILIMVLLCVCMNADMYTAGRTGMLPGAVEMVAVAAVAAVMAVNSVVSVSGMASGTQFRDTSNAASGFTKSQIRLFTTIDTKPVVRDDWADIGTVYDYLTELISGGENIYIVPHGRKYNPDTFRNYKAPATLDDYIPYGACVTGTHIFPVEFLTYDYIMTCSPIDDLDTADNTIVKNLNEAVKHLAMTGVLEQSREFEFANGYVFTIYRRISAADAAEIDYLKDLFSYQSQKYPEDFEGVLEAYEKNFIRK</sequence>
<dbReference type="Proteomes" id="UP000003136">
    <property type="component" value="Unassembled WGS sequence"/>
</dbReference>
<feature type="transmembrane region" description="Helical" evidence="1">
    <location>
        <begin position="206"/>
        <end position="221"/>
    </location>
</feature>
<proteinExistence type="predicted"/>
<dbReference type="eggNOG" id="ENOG502ZBA9">
    <property type="taxonomic scope" value="Bacteria"/>
</dbReference>
<dbReference type="AlphaFoldDB" id="B7AUJ2"/>
<comment type="caution">
    <text evidence="2">The sequence shown here is derived from an EMBL/GenBank/DDBJ whole genome shotgun (WGS) entry which is preliminary data.</text>
</comment>
<organism evidence="2 3">
    <name type="scientific">[Bacteroides] pectinophilus ATCC 43243</name>
    <dbReference type="NCBI Taxonomy" id="483218"/>
    <lineage>
        <taxon>Bacteria</taxon>
        <taxon>Bacillati</taxon>
        <taxon>Bacillota</taxon>
        <taxon>Clostridia</taxon>
        <taxon>Eubacteriales</taxon>
    </lineage>
</organism>
<feature type="transmembrane region" description="Helical" evidence="1">
    <location>
        <begin position="256"/>
        <end position="278"/>
    </location>
</feature>
<feature type="transmembrane region" description="Helical" evidence="1">
    <location>
        <begin position="156"/>
        <end position="177"/>
    </location>
</feature>
<feature type="transmembrane region" description="Helical" evidence="1">
    <location>
        <begin position="390"/>
        <end position="415"/>
    </location>
</feature>
<protein>
    <submittedName>
        <fullName evidence="2">Uncharacterized protein</fullName>
    </submittedName>
</protein>
<dbReference type="EMBL" id="ABVQ01000037">
    <property type="protein sequence ID" value="EEC55883.1"/>
    <property type="molecule type" value="Genomic_DNA"/>
</dbReference>
<feature type="transmembrane region" description="Helical" evidence="1">
    <location>
        <begin position="326"/>
        <end position="344"/>
    </location>
</feature>
<evidence type="ECO:0000313" key="2">
    <source>
        <dbReference type="EMBL" id="EEC55883.1"/>
    </source>
</evidence>
<reference evidence="2 3" key="2">
    <citation type="submission" date="2008-11" db="EMBL/GenBank/DDBJ databases">
        <authorList>
            <person name="Fulton L."/>
            <person name="Clifton S."/>
            <person name="Fulton B."/>
            <person name="Xu J."/>
            <person name="Minx P."/>
            <person name="Pepin K.H."/>
            <person name="Johnson M."/>
            <person name="Bhonagiri V."/>
            <person name="Nash W.E."/>
            <person name="Mardis E.R."/>
            <person name="Wilson R.K."/>
        </authorList>
    </citation>
    <scope>NUCLEOTIDE SEQUENCE [LARGE SCALE GENOMIC DNA]</scope>
    <source>
        <strain evidence="2 3">ATCC 43243</strain>
    </source>
</reference>
<keyword evidence="3" id="KW-1185">Reference proteome</keyword>
<evidence type="ECO:0000256" key="1">
    <source>
        <dbReference type="SAM" id="Phobius"/>
    </source>
</evidence>
<accession>B7AUJ2</accession>
<keyword evidence="1" id="KW-0812">Transmembrane</keyword>
<reference evidence="2 3" key="1">
    <citation type="submission" date="2008-11" db="EMBL/GenBank/DDBJ databases">
        <title>Draft genome sequence of Bacteroides pectinophilus (ATCC 43243).</title>
        <authorList>
            <person name="Sudarsanam P."/>
            <person name="Ley R."/>
            <person name="Guruge J."/>
            <person name="Turnbaugh P.J."/>
            <person name="Mahowald M."/>
            <person name="Liep D."/>
            <person name="Gordon J."/>
        </authorList>
    </citation>
    <scope>NUCLEOTIDE SEQUENCE [LARGE SCALE GENOMIC DNA]</scope>
    <source>
        <strain evidence="2 3">ATCC 43243</strain>
    </source>
</reference>
<dbReference type="HOGENOM" id="CLU_427443_0_0_9"/>
<keyword evidence="1" id="KW-1133">Transmembrane helix</keyword>
<evidence type="ECO:0000313" key="3">
    <source>
        <dbReference type="Proteomes" id="UP000003136"/>
    </source>
</evidence>
<name>B7AUJ2_9FIRM</name>
<feature type="transmembrane region" description="Helical" evidence="1">
    <location>
        <begin position="34"/>
        <end position="54"/>
    </location>
</feature>
<feature type="transmembrane region" description="Helical" evidence="1">
    <location>
        <begin position="356"/>
        <end position="378"/>
    </location>
</feature>
<gene>
    <name evidence="2" type="ORF">BACPEC_02390</name>
</gene>
<feature type="transmembrane region" description="Helical" evidence="1">
    <location>
        <begin position="121"/>
        <end position="144"/>
    </location>
</feature>
<feature type="transmembrane region" description="Helical" evidence="1">
    <location>
        <begin position="298"/>
        <end position="319"/>
    </location>
</feature>
<feature type="transmembrane region" description="Helical" evidence="1">
    <location>
        <begin position="227"/>
        <end position="244"/>
    </location>
</feature>
<dbReference type="STRING" id="483218.BACPEC_02390"/>